<gene>
    <name evidence="1" type="ORF">MILVUS5_LOCUS6171</name>
</gene>
<evidence type="ECO:0000313" key="1">
    <source>
        <dbReference type="EMBL" id="CAJ2635502.1"/>
    </source>
</evidence>
<protein>
    <submittedName>
        <fullName evidence="1">Uncharacterized protein</fullName>
    </submittedName>
</protein>
<accession>A0ACB0IUU6</accession>
<dbReference type="EMBL" id="CASHSV030000002">
    <property type="protein sequence ID" value="CAJ2635502.1"/>
    <property type="molecule type" value="Genomic_DNA"/>
</dbReference>
<proteinExistence type="predicted"/>
<keyword evidence="2" id="KW-1185">Reference proteome</keyword>
<name>A0ACB0IUU6_TRIPR</name>
<sequence length="111" mass="12776">MNKRMAFTVSRSESTLTSEREKEIIDKNHTDIRENIKDSARVGDGISSQLHLKSPSQTLDKHVVLRRIKQRKSYNKAKNAFEALLGTLKRESNTGQEHKWLQHVDDTFSSP</sequence>
<organism evidence="1 2">
    <name type="scientific">Trifolium pratense</name>
    <name type="common">Red clover</name>
    <dbReference type="NCBI Taxonomy" id="57577"/>
    <lineage>
        <taxon>Eukaryota</taxon>
        <taxon>Viridiplantae</taxon>
        <taxon>Streptophyta</taxon>
        <taxon>Embryophyta</taxon>
        <taxon>Tracheophyta</taxon>
        <taxon>Spermatophyta</taxon>
        <taxon>Magnoliopsida</taxon>
        <taxon>eudicotyledons</taxon>
        <taxon>Gunneridae</taxon>
        <taxon>Pentapetalae</taxon>
        <taxon>rosids</taxon>
        <taxon>fabids</taxon>
        <taxon>Fabales</taxon>
        <taxon>Fabaceae</taxon>
        <taxon>Papilionoideae</taxon>
        <taxon>50 kb inversion clade</taxon>
        <taxon>NPAAA clade</taxon>
        <taxon>Hologalegina</taxon>
        <taxon>IRL clade</taxon>
        <taxon>Trifolieae</taxon>
        <taxon>Trifolium</taxon>
    </lineage>
</organism>
<reference evidence="1" key="1">
    <citation type="submission" date="2023-10" db="EMBL/GenBank/DDBJ databases">
        <authorList>
            <person name="Rodriguez Cubillos JULIANA M."/>
            <person name="De Vega J."/>
        </authorList>
    </citation>
    <scope>NUCLEOTIDE SEQUENCE</scope>
</reference>
<evidence type="ECO:0000313" key="2">
    <source>
        <dbReference type="Proteomes" id="UP001177021"/>
    </source>
</evidence>
<comment type="caution">
    <text evidence="1">The sequence shown here is derived from an EMBL/GenBank/DDBJ whole genome shotgun (WGS) entry which is preliminary data.</text>
</comment>
<dbReference type="Proteomes" id="UP001177021">
    <property type="component" value="Unassembled WGS sequence"/>
</dbReference>